<accession>A0A8J4V8X5</accession>
<reference evidence="1" key="1">
    <citation type="submission" date="2020-01" db="EMBL/GenBank/DDBJ databases">
        <title>Development of genomics and gene disruption for Polysphondylium violaceum indicates a role for the polyketide synthase stlB in stalk morphogenesis.</title>
        <authorList>
            <person name="Narita B."/>
            <person name="Kawabe Y."/>
            <person name="Kin K."/>
            <person name="Saito T."/>
            <person name="Gibbs R."/>
            <person name="Kuspa A."/>
            <person name="Muzny D."/>
            <person name="Queller D."/>
            <person name="Richards S."/>
            <person name="Strassman J."/>
            <person name="Sucgang R."/>
            <person name="Worley K."/>
            <person name="Schaap P."/>
        </authorList>
    </citation>
    <scope>NUCLEOTIDE SEQUENCE</scope>
    <source>
        <strain evidence="1">QSvi11</strain>
    </source>
</reference>
<evidence type="ECO:0000313" key="2">
    <source>
        <dbReference type="Proteomes" id="UP000695562"/>
    </source>
</evidence>
<sequence length="69" mass="7306">MTIFASISSLGTSFKSNNSLNTTTTSSNIGGNSGGAINKVAIYIPKNGCIYYSDEFGILDAYDGRPYII</sequence>
<keyword evidence="2" id="KW-1185">Reference proteome</keyword>
<organism evidence="1 2">
    <name type="scientific">Polysphondylium violaceum</name>
    <dbReference type="NCBI Taxonomy" id="133409"/>
    <lineage>
        <taxon>Eukaryota</taxon>
        <taxon>Amoebozoa</taxon>
        <taxon>Evosea</taxon>
        <taxon>Eumycetozoa</taxon>
        <taxon>Dictyostelia</taxon>
        <taxon>Dictyosteliales</taxon>
        <taxon>Dictyosteliaceae</taxon>
        <taxon>Polysphondylium</taxon>
    </lineage>
</organism>
<dbReference type="AlphaFoldDB" id="A0A8J4V8X5"/>
<evidence type="ECO:0000313" key="1">
    <source>
        <dbReference type="EMBL" id="KAF2075494.1"/>
    </source>
</evidence>
<dbReference type="Proteomes" id="UP000695562">
    <property type="component" value="Unassembled WGS sequence"/>
</dbReference>
<proteinExistence type="predicted"/>
<comment type="caution">
    <text evidence="1">The sequence shown here is derived from an EMBL/GenBank/DDBJ whole genome shotgun (WGS) entry which is preliminary data.</text>
</comment>
<gene>
    <name evidence="1" type="ORF">CYY_003186</name>
</gene>
<dbReference type="EMBL" id="AJWJ01000097">
    <property type="protein sequence ID" value="KAF2075494.1"/>
    <property type="molecule type" value="Genomic_DNA"/>
</dbReference>
<protein>
    <submittedName>
        <fullName evidence="1">Uncharacterized protein</fullName>
    </submittedName>
</protein>
<name>A0A8J4V8X5_9MYCE</name>